<gene>
    <name evidence="1" type="ORF">PNAL_LOCUS2261</name>
</gene>
<reference evidence="1" key="1">
    <citation type="submission" date="2021-07" db="EMBL/GenBank/DDBJ databases">
        <authorList>
            <person name="Branca A.L. A."/>
        </authorList>
    </citation>
    <scope>NUCLEOTIDE SEQUENCE</scope>
</reference>
<accession>A0A9W4HHE0</accession>
<dbReference type="AlphaFoldDB" id="A0A9W4HHE0"/>
<evidence type="ECO:0000313" key="2">
    <source>
        <dbReference type="Proteomes" id="UP001153461"/>
    </source>
</evidence>
<evidence type="ECO:0000313" key="1">
    <source>
        <dbReference type="EMBL" id="CAG8014324.1"/>
    </source>
</evidence>
<sequence>MDYEPLRFEAKPPASHVLVYLDGCIYEENGDGFDILQSVHDISTASKVCETILGGATIDNYEFALTRWLNHGLVYADYYFLLFGNLILEMGPDDSSVMIIQ</sequence>
<proteinExistence type="predicted"/>
<dbReference type="Proteomes" id="UP001153461">
    <property type="component" value="Unassembled WGS sequence"/>
</dbReference>
<organism evidence="1 2">
    <name type="scientific">Penicillium nalgiovense</name>
    <dbReference type="NCBI Taxonomy" id="60175"/>
    <lineage>
        <taxon>Eukaryota</taxon>
        <taxon>Fungi</taxon>
        <taxon>Dikarya</taxon>
        <taxon>Ascomycota</taxon>
        <taxon>Pezizomycotina</taxon>
        <taxon>Eurotiomycetes</taxon>
        <taxon>Eurotiomycetidae</taxon>
        <taxon>Eurotiales</taxon>
        <taxon>Aspergillaceae</taxon>
        <taxon>Penicillium</taxon>
    </lineage>
</organism>
<name>A0A9W4HHE0_PENNA</name>
<dbReference type="EMBL" id="CAJVNV010000067">
    <property type="protein sequence ID" value="CAG8014324.1"/>
    <property type="molecule type" value="Genomic_DNA"/>
</dbReference>
<comment type="caution">
    <text evidence="1">The sequence shown here is derived from an EMBL/GenBank/DDBJ whole genome shotgun (WGS) entry which is preliminary data.</text>
</comment>
<protein>
    <submittedName>
        <fullName evidence="1">Uncharacterized protein</fullName>
    </submittedName>
</protein>
<dbReference type="OrthoDB" id="3845at2759"/>